<keyword evidence="2" id="KW-0758">Storage protein</keyword>
<accession>A5AEI6</accession>
<dbReference type="SUPFAM" id="SSF47699">
    <property type="entry name" value="Bifunctional inhibitor/lipid-transfer protein/seed storage 2S albumin"/>
    <property type="match status" value="1"/>
</dbReference>
<evidence type="ECO:0000256" key="1">
    <source>
        <dbReference type="ARBA" id="ARBA00008262"/>
    </source>
</evidence>
<keyword evidence="4" id="KW-0812">Transmembrane</keyword>
<dbReference type="AlphaFoldDB" id="A5AEI6"/>
<dbReference type="InterPro" id="IPR016140">
    <property type="entry name" value="Bifunc_inhib/LTP/seed_store"/>
</dbReference>
<keyword evidence="4" id="KW-1133">Transmembrane helix</keyword>
<dbReference type="Pfam" id="PF07727">
    <property type="entry name" value="RVT_2"/>
    <property type="match status" value="1"/>
</dbReference>
<dbReference type="CDD" id="cd00261">
    <property type="entry name" value="AAI_SS"/>
    <property type="match status" value="1"/>
</dbReference>
<sequence>MNEYLLKIRGCIDLLGLVGYSMFEKEHIDAIFEGLSTDYDTFILSIESRIDLYTFDDIESLLLAQEARIEKKNKELDSAQPSMANIVVAVPTLVVQTPLVVSIFLVKKAIFRTMLEEVLVLPIEEEVVEANLMVNLVGKILVGSSIPAQVQVSGNSHSMEEVFMEQPLGFVDSKQPHLVCKLHKSLYGLKQAPRAWFEKLCNALIAFGFIVARFDQSLFIRITTTHTIFLIVYVDDILVTGCNSEEVQTIINQLNKSFTLKDLGEVDHFLGIQHCVNNKSSVFFNLKSPVSLVVFNPNNRHSNSVTKMEKLSIFATTLLILLVISNAAIHQTTIFTNEEESEYGQSQQGQRCRQQIQSQQFRQLPVRGAKEDSAQAAAAGDEAEGPGNCRRCVAPDKSAEMLHLPSCLHVHRMQSLKPLISTRHHHHTVIQRLRTMARLAVVAALFAALVLITDAHRTIISATNEIIDDNSKQQKCRMQIKRLKLTHCEQYLIERELLLLGHALLLNQEQEEEHLKPCCDQMEKLGTKCRCMGLEQIVEQLREQGEMQGEEVEDMEDCARHLPSDCDLEPHTCKF</sequence>
<dbReference type="InterPro" id="IPR043502">
    <property type="entry name" value="DNA/RNA_pol_sf"/>
</dbReference>
<dbReference type="OrthoDB" id="1922883at2759"/>
<feature type="transmembrane region" description="Helical" evidence="4">
    <location>
        <begin position="83"/>
        <end position="106"/>
    </location>
</feature>
<dbReference type="ExpressionAtlas" id="A5AEI6">
    <property type="expression patterns" value="baseline and differential"/>
</dbReference>
<organism evidence="7">
    <name type="scientific">Vitis vinifera</name>
    <name type="common">Grape</name>
    <dbReference type="NCBI Taxonomy" id="29760"/>
    <lineage>
        <taxon>Eukaryota</taxon>
        <taxon>Viridiplantae</taxon>
        <taxon>Streptophyta</taxon>
        <taxon>Embryophyta</taxon>
        <taxon>Tracheophyta</taxon>
        <taxon>Spermatophyta</taxon>
        <taxon>Magnoliopsida</taxon>
        <taxon>eudicotyledons</taxon>
        <taxon>Gunneridae</taxon>
        <taxon>Pentapetalae</taxon>
        <taxon>rosids</taxon>
        <taxon>Vitales</taxon>
        <taxon>Vitaceae</taxon>
        <taxon>Viteae</taxon>
        <taxon>Vitis</taxon>
    </lineage>
</organism>
<keyword evidence="4" id="KW-0472">Membrane</keyword>
<name>A5AEI6_VITVI</name>
<feature type="domain" description="Bifunctional inhibitor/plant lipid transfer protein/seed storage helical" evidence="5">
    <location>
        <begin position="494"/>
        <end position="572"/>
    </location>
</feature>
<comment type="similarity">
    <text evidence="1">Belongs to the 2S seed storage albumins family.</text>
</comment>
<reference evidence="7" key="1">
    <citation type="journal article" date="2007" name="PLoS ONE">
        <title>The first genome sequence of an elite grapevine cultivar (Pinot noir Vitis vinifera L.): coping with a highly heterozygous genome.</title>
        <authorList>
            <person name="Velasco R."/>
            <person name="Zharkikh A."/>
            <person name="Troggio M."/>
            <person name="Cartwright D.A."/>
            <person name="Cestaro A."/>
            <person name="Pruss D."/>
            <person name="Pindo M."/>
            <person name="FitzGerald L.M."/>
            <person name="Vezzulli S."/>
            <person name="Reid J."/>
            <person name="Malacarne G."/>
            <person name="Iliev D."/>
            <person name="Coppola G."/>
            <person name="Wardell B."/>
            <person name="Micheletti D."/>
            <person name="Macalma T."/>
            <person name="Facci M."/>
            <person name="Mitchell J.T."/>
            <person name="Perazzolli M."/>
            <person name="Eldredge G."/>
            <person name="Gatto P."/>
            <person name="Oyzerski R."/>
            <person name="Moretto M."/>
            <person name="Gutin N."/>
            <person name="Stefanini M."/>
            <person name="Chen Y."/>
            <person name="Segala C."/>
            <person name="Davenport C."/>
            <person name="Dematte L."/>
            <person name="Mraz A."/>
            <person name="Battilana J."/>
            <person name="Stormo K."/>
            <person name="Costa F."/>
            <person name="Tao Q."/>
            <person name="Si-Ammour A."/>
            <person name="Harkins T."/>
            <person name="Lackey A."/>
            <person name="Perbost C."/>
            <person name="Taillon B."/>
            <person name="Stella A."/>
            <person name="Solovyev V."/>
            <person name="Fawcett J.A."/>
            <person name="Sterck L."/>
            <person name="Vandepoele K."/>
            <person name="Grando S.M."/>
            <person name="Toppo S."/>
            <person name="Moser C."/>
            <person name="Lanchbury J."/>
            <person name="Bogden R."/>
            <person name="Skolnick M."/>
            <person name="Sgaramella V."/>
            <person name="Bhatnagar S.K."/>
            <person name="Fontana P."/>
            <person name="Gutin A."/>
            <person name="Van de Peer Y."/>
            <person name="Salamini F."/>
            <person name="Viola R."/>
        </authorList>
    </citation>
    <scope>NUCLEOTIDE SEQUENCE</scope>
</reference>
<dbReference type="InterPro" id="IPR013103">
    <property type="entry name" value="RVT_2"/>
</dbReference>
<gene>
    <name evidence="7" type="ORF">VITISV_002814</name>
</gene>
<evidence type="ECO:0000256" key="3">
    <source>
        <dbReference type="ARBA" id="ARBA00023129"/>
    </source>
</evidence>
<dbReference type="Pfam" id="PF00234">
    <property type="entry name" value="Tryp_alpha_amyl"/>
    <property type="match status" value="1"/>
</dbReference>
<evidence type="ECO:0000259" key="5">
    <source>
        <dbReference type="Pfam" id="PF00234"/>
    </source>
</evidence>
<dbReference type="PANTHER" id="PTHR35496">
    <property type="entry name" value="2S SEED STORAGE PROTEIN 1-RELATED"/>
    <property type="match status" value="1"/>
</dbReference>
<evidence type="ECO:0008006" key="8">
    <source>
        <dbReference type="Google" id="ProtNLM"/>
    </source>
</evidence>
<dbReference type="SUPFAM" id="SSF56672">
    <property type="entry name" value="DNA/RNA polymerases"/>
    <property type="match status" value="1"/>
</dbReference>
<dbReference type="InterPro" id="IPR036312">
    <property type="entry name" value="Bifun_inhib/LTP/seed_sf"/>
</dbReference>
<proteinExistence type="inferred from homology"/>
<dbReference type="InterPro" id="IPR000617">
    <property type="entry name" value="Napin/2SS/CON"/>
</dbReference>
<evidence type="ECO:0000256" key="2">
    <source>
        <dbReference type="ARBA" id="ARBA00022761"/>
    </source>
</evidence>
<dbReference type="Gene3D" id="1.10.110.10">
    <property type="entry name" value="Plant lipid-transfer and hydrophobic proteins"/>
    <property type="match status" value="1"/>
</dbReference>
<feature type="domain" description="Reverse transcriptase Ty1/copia-type" evidence="6">
    <location>
        <begin position="158"/>
        <end position="274"/>
    </location>
</feature>
<dbReference type="EMBL" id="AM424545">
    <property type="protein sequence ID" value="CAN64481.1"/>
    <property type="molecule type" value="Genomic_DNA"/>
</dbReference>
<evidence type="ECO:0000259" key="6">
    <source>
        <dbReference type="Pfam" id="PF07727"/>
    </source>
</evidence>
<keyword evidence="3" id="KW-0708">Seed storage protein</keyword>
<dbReference type="PANTHER" id="PTHR35496:SF4">
    <property type="entry name" value="2S SULFUR-RICH SEED STORAGE PROTEIN 2-LIKE"/>
    <property type="match status" value="1"/>
</dbReference>
<protein>
    <recommendedName>
        <fullName evidence="8">Reverse transcriptase Ty1/copia-type domain-containing protein</fullName>
    </recommendedName>
</protein>
<dbReference type="GO" id="GO:0045735">
    <property type="term" value="F:nutrient reservoir activity"/>
    <property type="evidence" value="ECO:0007669"/>
    <property type="project" value="UniProtKB-KW"/>
</dbReference>
<evidence type="ECO:0000256" key="4">
    <source>
        <dbReference type="SAM" id="Phobius"/>
    </source>
</evidence>
<evidence type="ECO:0000313" key="7">
    <source>
        <dbReference type="EMBL" id="CAN64481.1"/>
    </source>
</evidence>